<dbReference type="InterPro" id="IPR013750">
    <property type="entry name" value="GHMP_kinase_C_dom"/>
</dbReference>
<feature type="domain" description="GHMP kinase N-terminal" evidence="10">
    <location>
        <begin position="76"/>
        <end position="165"/>
    </location>
</feature>
<comment type="pathway">
    <text evidence="9">Isoprenoid biosynthesis; isopentenyl diphosphate biosynthesis via DXP pathway; isopentenyl diphosphate from 1-deoxy-D-xylulose 5-phosphate: step 3/6.</text>
</comment>
<accession>A0ABN4DF46</accession>
<feature type="active site" evidence="9">
    <location>
        <position position="157"/>
    </location>
</feature>
<sequence length="323" mass="33972">MLRGQASGKVNVFLAAGAARADGFHELATIFQAVSLKERVDIETMPRYPVPRGHQLVRWLHVTGRDAERVPRDETNLAVRAVEAVAEAYYQRFPQLEYLPALHMYVHKGIPTAGGMAGGSADAAAALWLMDRLLGSFFGAGLGTAQLMRIAAQLGSDVPFVLRGGTALGTGRGERLERITAHGRFHWVFALAKKGLSTPAVFRELDRLRADAGSPRPAMDPGAVIHALSTGDPELLAPALHNDLEVAAFSLRPELADLKARASRLGALGAILCGSGPTMAFLCADELAAARVQEGLRGVAECAGVCAATAPAGGAELARGGLD</sequence>
<dbReference type="SUPFAM" id="SSF55060">
    <property type="entry name" value="GHMP Kinase, C-terminal domain"/>
    <property type="match status" value="1"/>
</dbReference>
<dbReference type="InterPro" id="IPR006204">
    <property type="entry name" value="GHMP_kinase_N_dom"/>
</dbReference>
<evidence type="ECO:0000256" key="1">
    <source>
        <dbReference type="ARBA" id="ARBA00009684"/>
    </source>
</evidence>
<evidence type="ECO:0000256" key="2">
    <source>
        <dbReference type="ARBA" id="ARBA00012052"/>
    </source>
</evidence>
<feature type="binding site" evidence="9">
    <location>
        <begin position="111"/>
        <end position="121"/>
    </location>
    <ligand>
        <name>ATP</name>
        <dbReference type="ChEBI" id="CHEBI:30616"/>
    </ligand>
</feature>
<comment type="similarity">
    <text evidence="1 9">Belongs to the GHMP kinase family. IspE subfamily.</text>
</comment>
<comment type="catalytic activity">
    <reaction evidence="9">
        <text>4-CDP-2-C-methyl-D-erythritol + ATP = 4-CDP-2-C-methyl-D-erythritol 2-phosphate + ADP + H(+)</text>
        <dbReference type="Rhea" id="RHEA:18437"/>
        <dbReference type="ChEBI" id="CHEBI:15378"/>
        <dbReference type="ChEBI" id="CHEBI:30616"/>
        <dbReference type="ChEBI" id="CHEBI:57823"/>
        <dbReference type="ChEBI" id="CHEBI:57919"/>
        <dbReference type="ChEBI" id="CHEBI:456216"/>
        <dbReference type="EC" id="2.7.1.148"/>
    </reaction>
</comment>
<name>A0ABN4DF46_9CORY</name>
<protein>
    <recommendedName>
        <fullName evidence="3 9">4-diphosphocytidyl-2-C-methyl-D-erythritol kinase</fullName>
        <shortName evidence="9">CMK</shortName>
        <ecNumber evidence="2 9">2.7.1.148</ecNumber>
    </recommendedName>
    <alternativeName>
        <fullName evidence="8 9">4-(cytidine-5'-diphospho)-2-C-methyl-D-erythritol kinase</fullName>
    </alternativeName>
</protein>
<dbReference type="NCBIfam" id="NF002870">
    <property type="entry name" value="PRK03188.1"/>
    <property type="match status" value="1"/>
</dbReference>
<evidence type="ECO:0000313" key="13">
    <source>
        <dbReference type="Proteomes" id="UP000028504"/>
    </source>
</evidence>
<dbReference type="EMBL" id="CP008944">
    <property type="protein sequence ID" value="AIG63876.1"/>
    <property type="molecule type" value="Genomic_DNA"/>
</dbReference>
<evidence type="ECO:0000259" key="11">
    <source>
        <dbReference type="Pfam" id="PF08544"/>
    </source>
</evidence>
<evidence type="ECO:0000256" key="6">
    <source>
        <dbReference type="ARBA" id="ARBA00022777"/>
    </source>
</evidence>
<reference evidence="12 13" key="1">
    <citation type="submission" date="2014-07" db="EMBL/GenBank/DDBJ databases">
        <title>Complete genome sequence of Corynebacterium atypicum DSM 44849: identifiction of the mycolic acid biosynthesis genes.</title>
        <authorList>
            <person name="Tippelt A."/>
            <person name="Mollmann S."/>
            <person name="Albersmeier A."/>
            <person name="Jaenicke S."/>
            <person name="Ruckert C."/>
            <person name="Tauch A."/>
        </authorList>
    </citation>
    <scope>NUCLEOTIDE SEQUENCE [LARGE SCALE GENOMIC DNA]</scope>
    <source>
        <strain evidence="12 13">R2070</strain>
    </source>
</reference>
<evidence type="ECO:0000256" key="3">
    <source>
        <dbReference type="ARBA" id="ARBA00017473"/>
    </source>
</evidence>
<dbReference type="PANTHER" id="PTHR43527:SF2">
    <property type="entry name" value="4-DIPHOSPHOCYTIDYL-2-C-METHYL-D-ERYTHRITOL KINASE, CHLOROPLASTIC"/>
    <property type="match status" value="1"/>
</dbReference>
<dbReference type="Pfam" id="PF00288">
    <property type="entry name" value="GHMP_kinases_N"/>
    <property type="match status" value="1"/>
</dbReference>
<comment type="function">
    <text evidence="9">Catalyzes the phosphorylation of the position 2 hydroxy group of 4-diphosphocytidyl-2C-methyl-D-erythritol.</text>
</comment>
<keyword evidence="5 9" id="KW-0547">Nucleotide-binding</keyword>
<dbReference type="EC" id="2.7.1.148" evidence="2 9"/>
<dbReference type="Pfam" id="PF08544">
    <property type="entry name" value="GHMP_kinases_C"/>
    <property type="match status" value="1"/>
</dbReference>
<dbReference type="HAMAP" id="MF_00061">
    <property type="entry name" value="IspE"/>
    <property type="match status" value="1"/>
</dbReference>
<keyword evidence="6 9" id="KW-0418">Kinase</keyword>
<proteinExistence type="inferred from homology"/>
<evidence type="ECO:0000256" key="5">
    <source>
        <dbReference type="ARBA" id="ARBA00022741"/>
    </source>
</evidence>
<keyword evidence="13" id="KW-1185">Reference proteome</keyword>
<evidence type="ECO:0000313" key="12">
    <source>
        <dbReference type="EMBL" id="AIG63876.1"/>
    </source>
</evidence>
<dbReference type="PIRSF" id="PIRSF010376">
    <property type="entry name" value="IspE"/>
    <property type="match status" value="1"/>
</dbReference>
<keyword evidence="7 9" id="KW-0067">ATP-binding</keyword>
<keyword evidence="9" id="KW-0414">Isoprene biosynthesis</keyword>
<dbReference type="InterPro" id="IPR020568">
    <property type="entry name" value="Ribosomal_Su5_D2-typ_SF"/>
</dbReference>
<gene>
    <name evidence="9" type="primary">ispE</name>
    <name evidence="12" type="ORF">CATYP_03435</name>
</gene>
<dbReference type="SUPFAM" id="SSF54211">
    <property type="entry name" value="Ribosomal protein S5 domain 2-like"/>
    <property type="match status" value="1"/>
</dbReference>
<evidence type="ECO:0000256" key="7">
    <source>
        <dbReference type="ARBA" id="ARBA00022840"/>
    </source>
</evidence>
<dbReference type="Gene3D" id="3.30.230.10">
    <property type="match status" value="1"/>
</dbReference>
<evidence type="ECO:0000256" key="8">
    <source>
        <dbReference type="ARBA" id="ARBA00032554"/>
    </source>
</evidence>
<evidence type="ECO:0000256" key="9">
    <source>
        <dbReference type="HAMAP-Rule" id="MF_00061"/>
    </source>
</evidence>
<dbReference type="PANTHER" id="PTHR43527">
    <property type="entry name" value="4-DIPHOSPHOCYTIDYL-2-C-METHYL-D-ERYTHRITOL KINASE, CHLOROPLASTIC"/>
    <property type="match status" value="1"/>
</dbReference>
<evidence type="ECO:0000256" key="4">
    <source>
        <dbReference type="ARBA" id="ARBA00022679"/>
    </source>
</evidence>
<dbReference type="InterPro" id="IPR014721">
    <property type="entry name" value="Ribsml_uS5_D2-typ_fold_subgr"/>
</dbReference>
<organism evidence="12 13">
    <name type="scientific">Corynebacterium atypicum</name>
    <dbReference type="NCBI Taxonomy" id="191610"/>
    <lineage>
        <taxon>Bacteria</taxon>
        <taxon>Bacillati</taxon>
        <taxon>Actinomycetota</taxon>
        <taxon>Actinomycetes</taxon>
        <taxon>Mycobacteriales</taxon>
        <taxon>Corynebacteriaceae</taxon>
        <taxon>Corynebacterium</taxon>
    </lineage>
</organism>
<dbReference type="NCBIfam" id="TIGR00154">
    <property type="entry name" value="ispE"/>
    <property type="match status" value="1"/>
</dbReference>
<evidence type="ECO:0000259" key="10">
    <source>
        <dbReference type="Pfam" id="PF00288"/>
    </source>
</evidence>
<dbReference type="Proteomes" id="UP000028504">
    <property type="component" value="Chromosome"/>
</dbReference>
<dbReference type="InterPro" id="IPR036554">
    <property type="entry name" value="GHMP_kinase_C_sf"/>
</dbReference>
<feature type="domain" description="GHMP kinase C-terminal" evidence="11">
    <location>
        <begin position="225"/>
        <end position="297"/>
    </location>
</feature>
<keyword evidence="4 9" id="KW-0808">Transferase</keyword>
<feature type="active site" evidence="9">
    <location>
        <position position="9"/>
    </location>
</feature>
<dbReference type="InterPro" id="IPR004424">
    <property type="entry name" value="IspE"/>
</dbReference>
<dbReference type="Gene3D" id="3.30.70.890">
    <property type="entry name" value="GHMP kinase, C-terminal domain"/>
    <property type="match status" value="1"/>
</dbReference>